<dbReference type="PANTHER" id="PTHR30061">
    <property type="entry name" value="MALTOSE-BINDING PERIPLASMIC PROTEIN"/>
    <property type="match status" value="1"/>
</dbReference>
<dbReference type="Proteomes" id="UP000184386">
    <property type="component" value="Unassembled WGS sequence"/>
</dbReference>
<dbReference type="GO" id="GO:0015768">
    <property type="term" value="P:maltose transport"/>
    <property type="evidence" value="ECO:0007669"/>
    <property type="project" value="TreeGrafter"/>
</dbReference>
<feature type="signal peptide" evidence="5">
    <location>
        <begin position="1"/>
        <end position="22"/>
    </location>
</feature>
<evidence type="ECO:0000256" key="1">
    <source>
        <dbReference type="ARBA" id="ARBA00008520"/>
    </source>
</evidence>
<dbReference type="SUPFAM" id="SSF53850">
    <property type="entry name" value="Periplasmic binding protein-like II"/>
    <property type="match status" value="1"/>
</dbReference>
<evidence type="ECO:0000313" key="7">
    <source>
        <dbReference type="Proteomes" id="UP000184386"/>
    </source>
</evidence>
<keyword evidence="7" id="KW-1185">Reference proteome</keyword>
<dbReference type="EMBL" id="FRAC01000030">
    <property type="protein sequence ID" value="SHL35317.1"/>
    <property type="molecule type" value="Genomic_DNA"/>
</dbReference>
<dbReference type="CDD" id="cd13586">
    <property type="entry name" value="PBP2_Maltose_binding_like"/>
    <property type="match status" value="1"/>
</dbReference>
<dbReference type="AlphaFoldDB" id="A0A1M6ZXV4"/>
<accession>A0A1M6ZXV4</accession>
<dbReference type="GO" id="GO:0055052">
    <property type="term" value="C:ATP-binding cassette (ABC) transporter complex, substrate-binding subunit-containing"/>
    <property type="evidence" value="ECO:0007669"/>
    <property type="project" value="TreeGrafter"/>
</dbReference>
<dbReference type="GO" id="GO:1901982">
    <property type="term" value="F:maltose binding"/>
    <property type="evidence" value="ECO:0007669"/>
    <property type="project" value="TreeGrafter"/>
</dbReference>
<feature type="region of interest" description="Disordered" evidence="4">
    <location>
        <begin position="28"/>
        <end position="61"/>
    </location>
</feature>
<reference evidence="6 7" key="1">
    <citation type="submission" date="2016-11" db="EMBL/GenBank/DDBJ databases">
        <authorList>
            <person name="Jaros S."/>
            <person name="Januszkiewicz K."/>
            <person name="Wedrychowicz H."/>
        </authorList>
    </citation>
    <scope>NUCLEOTIDE SEQUENCE [LARGE SCALE GENOMIC DNA]</scope>
    <source>
        <strain evidence="6 7">DSM 15929</strain>
    </source>
</reference>
<dbReference type="InterPro" id="IPR006059">
    <property type="entry name" value="SBP"/>
</dbReference>
<dbReference type="Gene3D" id="3.40.190.10">
    <property type="entry name" value="Periplasmic binding protein-like II"/>
    <property type="match status" value="2"/>
</dbReference>
<evidence type="ECO:0000256" key="3">
    <source>
        <dbReference type="ARBA" id="ARBA00022729"/>
    </source>
</evidence>
<evidence type="ECO:0000313" key="6">
    <source>
        <dbReference type="EMBL" id="SHL35317.1"/>
    </source>
</evidence>
<name>A0A1M6ZXV4_9FIRM</name>
<dbReference type="PANTHER" id="PTHR30061:SF50">
    <property type="entry name" value="MALTOSE_MALTODEXTRIN-BINDING PERIPLASMIC PROTEIN"/>
    <property type="match status" value="1"/>
</dbReference>
<evidence type="ECO:0000256" key="5">
    <source>
        <dbReference type="SAM" id="SignalP"/>
    </source>
</evidence>
<dbReference type="RefSeq" id="WP_073279487.1">
    <property type="nucleotide sequence ID" value="NZ_FRAC01000030.1"/>
</dbReference>
<dbReference type="Pfam" id="PF13416">
    <property type="entry name" value="SBP_bac_8"/>
    <property type="match status" value="1"/>
</dbReference>
<keyword evidence="2" id="KW-0813">Transport</keyword>
<feature type="chain" id="PRO_5039640460" evidence="5">
    <location>
        <begin position="23"/>
        <end position="443"/>
    </location>
</feature>
<dbReference type="STRING" id="1121322.SAMN02745136_04706"/>
<evidence type="ECO:0000256" key="4">
    <source>
        <dbReference type="SAM" id="MobiDB-lite"/>
    </source>
</evidence>
<sequence>MKCRKILSILLMAALVISMLGGCSRNIPTEQQGDKQGGDGAAPTEAAGDATGAEDKEAAVTPEEGASLSFWTLSGYLEYGKAVAELFEKKYGVKVEVQENGLDSVNKMMLDGPSGNGADIFMAAHDSFGTAKDAGIIAELSETASGTVKDRINETAVKTVTSEGKIYGVPVSIETYALLYNKKLVTGKPASTFEQIRDEALAYNNAGANKFWYLTVPTDGYPAYPFLSLYGFQLFGADGTDGDNPGFDSPEFEKGLEAIASLKKIIPIKADDLKMETMSLLEQNFKDGKTAYYPIGPWLIKSLKDENIDFGVTELPTYDGKTMKSFSAVQNAYVSAYTKYPKASELFATFLTSDEAAALLYSKCYKITANKDISKVEGLKDDEQLRVYCEEFTKSVPMPSTKRISYYWTIAQSVLSAVFDGTLTPQEGAKKAQKDFDALVASE</sequence>
<organism evidence="6 7">
    <name type="scientific">Anaerocolumna jejuensis DSM 15929</name>
    <dbReference type="NCBI Taxonomy" id="1121322"/>
    <lineage>
        <taxon>Bacteria</taxon>
        <taxon>Bacillati</taxon>
        <taxon>Bacillota</taxon>
        <taxon>Clostridia</taxon>
        <taxon>Lachnospirales</taxon>
        <taxon>Lachnospiraceae</taxon>
        <taxon>Anaerocolumna</taxon>
    </lineage>
</organism>
<dbReference type="GO" id="GO:0042956">
    <property type="term" value="P:maltodextrin transmembrane transport"/>
    <property type="evidence" value="ECO:0007669"/>
    <property type="project" value="TreeGrafter"/>
</dbReference>
<keyword evidence="3 5" id="KW-0732">Signal</keyword>
<proteinExistence type="inferred from homology"/>
<evidence type="ECO:0000256" key="2">
    <source>
        <dbReference type="ARBA" id="ARBA00022448"/>
    </source>
</evidence>
<dbReference type="PROSITE" id="PS51257">
    <property type="entry name" value="PROKAR_LIPOPROTEIN"/>
    <property type="match status" value="1"/>
</dbReference>
<dbReference type="OrthoDB" id="42940at2"/>
<comment type="similarity">
    <text evidence="1">Belongs to the bacterial solute-binding protein 1 family.</text>
</comment>
<protein>
    <submittedName>
        <fullName evidence="6">Carbohydrate ABC transporter substrate-binding protein, CUT1 family</fullName>
    </submittedName>
</protein>
<gene>
    <name evidence="6" type="ORF">SAMN02745136_04706</name>
</gene>